<dbReference type="Gramene" id="PHT64848">
    <property type="protein sequence ID" value="PHT64848"/>
    <property type="gene ID" value="T459_29273"/>
</dbReference>
<evidence type="ECO:0000256" key="2">
    <source>
        <dbReference type="ARBA" id="ARBA00005245"/>
    </source>
</evidence>
<dbReference type="GO" id="GO:0006465">
    <property type="term" value="P:signal peptide processing"/>
    <property type="evidence" value="ECO:0007669"/>
    <property type="project" value="InterPro"/>
</dbReference>
<evidence type="ECO:0000313" key="8">
    <source>
        <dbReference type="EMBL" id="PHT64848.1"/>
    </source>
</evidence>
<dbReference type="EMBL" id="AYRZ02000012">
    <property type="protein sequence ID" value="PHT64848.1"/>
    <property type="molecule type" value="Genomic_DNA"/>
</dbReference>
<evidence type="ECO:0000256" key="1">
    <source>
        <dbReference type="ARBA" id="ARBA00004477"/>
    </source>
</evidence>
<keyword evidence="6 7" id="KW-0472">Membrane</keyword>
<gene>
    <name evidence="8" type="ORF">T459_29273</name>
</gene>
<organism evidence="8 9">
    <name type="scientific">Capsicum annuum</name>
    <name type="common">Capsicum pepper</name>
    <dbReference type="NCBI Taxonomy" id="4072"/>
    <lineage>
        <taxon>Eukaryota</taxon>
        <taxon>Viridiplantae</taxon>
        <taxon>Streptophyta</taxon>
        <taxon>Embryophyta</taxon>
        <taxon>Tracheophyta</taxon>
        <taxon>Spermatophyta</taxon>
        <taxon>Magnoliopsida</taxon>
        <taxon>eudicotyledons</taxon>
        <taxon>Gunneridae</taxon>
        <taxon>Pentapetalae</taxon>
        <taxon>asterids</taxon>
        <taxon>lamiids</taxon>
        <taxon>Solanales</taxon>
        <taxon>Solanaceae</taxon>
        <taxon>Solanoideae</taxon>
        <taxon>Capsiceae</taxon>
        <taxon>Capsicum</taxon>
    </lineage>
</organism>
<dbReference type="Pfam" id="PF06645">
    <property type="entry name" value="SPC12"/>
    <property type="match status" value="1"/>
</dbReference>
<evidence type="ECO:0000256" key="5">
    <source>
        <dbReference type="ARBA" id="ARBA00022989"/>
    </source>
</evidence>
<dbReference type="PANTHER" id="PTHR38354">
    <property type="entry name" value="SIGNAL PEPTIDASE COMPLEX-LIKE PROTEIN DTM1"/>
    <property type="match status" value="1"/>
</dbReference>
<keyword evidence="3 7" id="KW-0812">Transmembrane</keyword>
<evidence type="ECO:0000256" key="6">
    <source>
        <dbReference type="ARBA" id="ARBA00023136"/>
    </source>
</evidence>
<keyword evidence="4" id="KW-0256">Endoplasmic reticulum</keyword>
<reference evidence="8 9" key="1">
    <citation type="journal article" date="2014" name="Nat. Genet.">
        <title>Genome sequence of the hot pepper provides insights into the evolution of pungency in Capsicum species.</title>
        <authorList>
            <person name="Kim S."/>
            <person name="Park M."/>
            <person name="Yeom S.I."/>
            <person name="Kim Y.M."/>
            <person name="Lee J.M."/>
            <person name="Lee H.A."/>
            <person name="Seo E."/>
            <person name="Choi J."/>
            <person name="Cheong K."/>
            <person name="Kim K.T."/>
            <person name="Jung K."/>
            <person name="Lee G.W."/>
            <person name="Oh S.K."/>
            <person name="Bae C."/>
            <person name="Kim S.B."/>
            <person name="Lee H.Y."/>
            <person name="Kim S.Y."/>
            <person name="Kim M.S."/>
            <person name="Kang B.C."/>
            <person name="Jo Y.D."/>
            <person name="Yang H.B."/>
            <person name="Jeong H.J."/>
            <person name="Kang W.H."/>
            <person name="Kwon J.K."/>
            <person name="Shin C."/>
            <person name="Lim J.Y."/>
            <person name="Park J.H."/>
            <person name="Huh J.H."/>
            <person name="Kim J.S."/>
            <person name="Kim B.D."/>
            <person name="Cohen O."/>
            <person name="Paran I."/>
            <person name="Suh M.C."/>
            <person name="Lee S.B."/>
            <person name="Kim Y.K."/>
            <person name="Shin Y."/>
            <person name="Noh S.J."/>
            <person name="Park J."/>
            <person name="Seo Y.S."/>
            <person name="Kwon S.Y."/>
            <person name="Kim H.A."/>
            <person name="Park J.M."/>
            <person name="Kim H.J."/>
            <person name="Choi S.B."/>
            <person name="Bosland P.W."/>
            <person name="Reeves G."/>
            <person name="Jo S.H."/>
            <person name="Lee B.W."/>
            <person name="Cho H.T."/>
            <person name="Choi H.S."/>
            <person name="Lee M.S."/>
            <person name="Yu Y."/>
            <person name="Do Choi Y."/>
            <person name="Park B.S."/>
            <person name="van Deynze A."/>
            <person name="Ashrafi H."/>
            <person name="Hill T."/>
            <person name="Kim W.T."/>
            <person name="Pai H.S."/>
            <person name="Ahn H.K."/>
            <person name="Yeam I."/>
            <person name="Giovannoni J.J."/>
            <person name="Rose J.K."/>
            <person name="Sorensen I."/>
            <person name="Lee S.J."/>
            <person name="Kim R.W."/>
            <person name="Choi I.Y."/>
            <person name="Choi B.S."/>
            <person name="Lim J.S."/>
            <person name="Lee Y.H."/>
            <person name="Choi D."/>
        </authorList>
    </citation>
    <scope>NUCLEOTIDE SEQUENCE [LARGE SCALE GENOMIC DNA]</scope>
    <source>
        <strain evidence="9">cv. CM334</strain>
    </source>
</reference>
<keyword evidence="5 7" id="KW-1133">Transmembrane helix</keyword>
<dbReference type="Proteomes" id="UP000222542">
    <property type="component" value="Unassembled WGS sequence"/>
</dbReference>
<comment type="caution">
    <text evidence="8">The sequence shown here is derived from an EMBL/GenBank/DDBJ whole genome shotgun (WGS) entry which is preliminary data.</text>
</comment>
<dbReference type="OMA" id="KWWMFVS"/>
<feature type="transmembrane region" description="Helical" evidence="7">
    <location>
        <begin position="32"/>
        <end position="51"/>
    </location>
</feature>
<comment type="subcellular location">
    <subcellularLocation>
        <location evidence="1">Endoplasmic reticulum membrane</location>
        <topology evidence="1">Multi-pass membrane protein</topology>
    </subcellularLocation>
</comment>
<sequence>MKNVEKHMQLSAACLAVIIVMTGLYSQSLRKMVVTYFVGMLGIIAVLLPDWESFDLSVSHWCNPLKVDEFTDESCRPFRFKFYPVRMTIFTIVYGFGLYKWWTFVSAE</sequence>
<dbReference type="InterPro" id="IPR009542">
    <property type="entry name" value="Spc1/SPCS1"/>
</dbReference>
<protein>
    <recommendedName>
        <fullName evidence="10">Signal peptidase complex-like protein DTM1</fullName>
    </recommendedName>
</protein>
<dbReference type="AlphaFoldDB" id="A0A1U8EZ55"/>
<evidence type="ECO:0008006" key="10">
    <source>
        <dbReference type="Google" id="ProtNLM"/>
    </source>
</evidence>
<name>A0A1U8EZ55_CAPAN</name>
<dbReference type="KEGG" id="cann:107851815"/>
<reference evidence="8 9" key="2">
    <citation type="journal article" date="2017" name="Genome Biol.">
        <title>New reference genome sequences of hot pepper reveal the massive evolution of plant disease-resistance genes by retroduplication.</title>
        <authorList>
            <person name="Kim S."/>
            <person name="Park J."/>
            <person name="Yeom S.I."/>
            <person name="Kim Y.M."/>
            <person name="Seo E."/>
            <person name="Kim K.T."/>
            <person name="Kim M.S."/>
            <person name="Lee J.M."/>
            <person name="Cheong K."/>
            <person name="Shin H.S."/>
            <person name="Kim S.B."/>
            <person name="Han K."/>
            <person name="Lee J."/>
            <person name="Park M."/>
            <person name="Lee H.A."/>
            <person name="Lee H.Y."/>
            <person name="Lee Y."/>
            <person name="Oh S."/>
            <person name="Lee J.H."/>
            <person name="Choi E."/>
            <person name="Choi E."/>
            <person name="Lee S.E."/>
            <person name="Jeon J."/>
            <person name="Kim H."/>
            <person name="Choi G."/>
            <person name="Song H."/>
            <person name="Lee J."/>
            <person name="Lee S.C."/>
            <person name="Kwon J.K."/>
            <person name="Lee H.Y."/>
            <person name="Koo N."/>
            <person name="Hong Y."/>
            <person name="Kim R.W."/>
            <person name="Kang W.H."/>
            <person name="Huh J.H."/>
            <person name="Kang B.C."/>
            <person name="Yang T.J."/>
            <person name="Lee Y.H."/>
            <person name="Bennetzen J.L."/>
            <person name="Choi D."/>
        </authorList>
    </citation>
    <scope>NUCLEOTIDE SEQUENCE [LARGE SCALE GENOMIC DNA]</scope>
    <source>
        <strain evidence="9">cv. CM334</strain>
    </source>
</reference>
<accession>A0A1U8EZ55</accession>
<keyword evidence="9" id="KW-1185">Reference proteome</keyword>
<evidence type="ECO:0000256" key="3">
    <source>
        <dbReference type="ARBA" id="ARBA00022692"/>
    </source>
</evidence>
<dbReference type="GO" id="GO:0005787">
    <property type="term" value="C:signal peptidase complex"/>
    <property type="evidence" value="ECO:0007669"/>
    <property type="project" value="InterPro"/>
</dbReference>
<proteinExistence type="inferred from homology"/>
<evidence type="ECO:0000256" key="4">
    <source>
        <dbReference type="ARBA" id="ARBA00022824"/>
    </source>
</evidence>
<evidence type="ECO:0000256" key="7">
    <source>
        <dbReference type="SAM" id="Phobius"/>
    </source>
</evidence>
<dbReference type="InterPro" id="IPR039955">
    <property type="entry name" value="DTM1"/>
</dbReference>
<dbReference type="OrthoDB" id="1861824at2759"/>
<evidence type="ECO:0000313" key="9">
    <source>
        <dbReference type="Proteomes" id="UP000222542"/>
    </source>
</evidence>
<feature type="transmembrane region" description="Helical" evidence="7">
    <location>
        <begin position="83"/>
        <end position="102"/>
    </location>
</feature>
<dbReference type="STRING" id="4072.A0A1U8EZ55"/>
<dbReference type="GO" id="GO:0048658">
    <property type="term" value="P:anther wall tapetum development"/>
    <property type="evidence" value="ECO:0007669"/>
    <property type="project" value="InterPro"/>
</dbReference>
<dbReference type="PANTHER" id="PTHR38354:SF2">
    <property type="entry name" value="SIGNAL PEPTIDASE COMPLEX-LIKE PROTEIN DTM1"/>
    <property type="match status" value="1"/>
</dbReference>
<comment type="similarity">
    <text evidence="2">Belongs to the SPCS1 family.</text>
</comment>